<sequence>MTGSPPLTTATIAFTSSTAAEPSVASTSMCAADNGLSGYSHPGESTGNEEEVVRTGSKNANGVVHLHSSAGISGRRGGLRQSKSFLIICPRNMGLEDTESPRFQEILRVTDRHTKKAPYAKSYSLEPSYKAVHAQLEDVKLMIREKFNRAKEEVNVELAVFAGELAGKLRQAQEFHPEWKEDLEDLLLVAHQSAQMSAEEFWSKCEGIVLNLDHHRHKLPPGVVKQAHTRLLFILTRCTRLVQCQ</sequence>
<reference evidence="2" key="2">
    <citation type="submission" date="2020-07" db="EMBL/GenBank/DDBJ databases">
        <authorList>
            <person name="Vera ALvarez R."/>
            <person name="Arias-Moreno D.M."/>
            <person name="Jimenez-Jacinto V."/>
            <person name="Jimenez-Bremont J.F."/>
            <person name="Swaminathan K."/>
            <person name="Moose S.P."/>
            <person name="Guerrero-Gonzalez M.L."/>
            <person name="Marino-Ramirez L."/>
            <person name="Landsman D."/>
            <person name="Rodriguez-Kessler M."/>
            <person name="Delgado-Sanchez P."/>
        </authorList>
    </citation>
    <scope>NUCLEOTIDE SEQUENCE</scope>
    <source>
        <tissue evidence="2">Cladode</tissue>
    </source>
</reference>
<reference evidence="2" key="1">
    <citation type="journal article" date="2013" name="J. Plant Res.">
        <title>Effect of fungi and light on seed germination of three Opuntia species from semiarid lands of central Mexico.</title>
        <authorList>
            <person name="Delgado-Sanchez P."/>
            <person name="Jimenez-Bremont J.F."/>
            <person name="Guerrero-Gonzalez Mde L."/>
            <person name="Flores J."/>
        </authorList>
    </citation>
    <scope>NUCLEOTIDE SEQUENCE</scope>
    <source>
        <tissue evidence="2">Cladode</tissue>
    </source>
</reference>
<protein>
    <recommendedName>
        <fullName evidence="1">IREH1/IRE-like N-terminal domain-containing protein</fullName>
    </recommendedName>
</protein>
<proteinExistence type="predicted"/>
<dbReference type="EMBL" id="GISG01161033">
    <property type="protein sequence ID" value="MBA4649542.1"/>
    <property type="molecule type" value="Transcribed_RNA"/>
</dbReference>
<evidence type="ECO:0000313" key="2">
    <source>
        <dbReference type="EMBL" id="MBA4649542.1"/>
    </source>
</evidence>
<dbReference type="EMBL" id="GISG01161034">
    <property type="protein sequence ID" value="MBA4649543.1"/>
    <property type="molecule type" value="Transcribed_RNA"/>
</dbReference>
<dbReference type="AlphaFoldDB" id="A0A7C9DRQ7"/>
<organism evidence="2">
    <name type="scientific">Opuntia streptacantha</name>
    <name type="common">Prickly pear cactus</name>
    <name type="synonym">Opuntia cardona</name>
    <dbReference type="NCBI Taxonomy" id="393608"/>
    <lineage>
        <taxon>Eukaryota</taxon>
        <taxon>Viridiplantae</taxon>
        <taxon>Streptophyta</taxon>
        <taxon>Embryophyta</taxon>
        <taxon>Tracheophyta</taxon>
        <taxon>Spermatophyta</taxon>
        <taxon>Magnoliopsida</taxon>
        <taxon>eudicotyledons</taxon>
        <taxon>Gunneridae</taxon>
        <taxon>Pentapetalae</taxon>
        <taxon>Caryophyllales</taxon>
        <taxon>Cactineae</taxon>
        <taxon>Cactaceae</taxon>
        <taxon>Opuntioideae</taxon>
        <taxon>Opuntia</taxon>
    </lineage>
</organism>
<dbReference type="Pfam" id="PF26031">
    <property type="entry name" value="IREH1"/>
    <property type="match status" value="1"/>
</dbReference>
<feature type="domain" description="IREH1/IRE-like N-terminal" evidence="1">
    <location>
        <begin position="133"/>
        <end position="245"/>
    </location>
</feature>
<accession>A0A7C9DRQ7</accession>
<dbReference type="InterPro" id="IPR058783">
    <property type="entry name" value="IREH1/IRE-like_N"/>
</dbReference>
<evidence type="ECO:0000259" key="1">
    <source>
        <dbReference type="Pfam" id="PF26031"/>
    </source>
</evidence>
<name>A0A7C9DRQ7_OPUST</name>